<dbReference type="FunFam" id="3.60.21.10:FF:000050">
    <property type="entry name" value="Calcineurin-like metallo-phosphoesterase superfamily protein"/>
    <property type="match status" value="1"/>
</dbReference>
<comment type="subcellular location">
    <subcellularLocation>
        <location evidence="1">Membrane</location>
        <topology evidence="1">Multi-pass membrane protein</topology>
    </subcellularLocation>
</comment>
<dbReference type="PANTHER" id="PTHR13315">
    <property type="entry name" value="METALLO PHOSPHOESTERASE RELATED"/>
    <property type="match status" value="1"/>
</dbReference>
<dbReference type="Pfam" id="PF00149">
    <property type="entry name" value="Metallophos"/>
    <property type="match status" value="1"/>
</dbReference>
<evidence type="ECO:0000256" key="5">
    <source>
        <dbReference type="SAM" id="Phobius"/>
    </source>
</evidence>
<dbReference type="GO" id="GO:0005783">
    <property type="term" value="C:endoplasmic reticulum"/>
    <property type="evidence" value="ECO:0007669"/>
    <property type="project" value="TreeGrafter"/>
</dbReference>
<evidence type="ECO:0000256" key="4">
    <source>
        <dbReference type="ARBA" id="ARBA00023136"/>
    </source>
</evidence>
<dbReference type="GO" id="GO:0006506">
    <property type="term" value="P:GPI anchor biosynthetic process"/>
    <property type="evidence" value="ECO:0007669"/>
    <property type="project" value="InterPro"/>
</dbReference>
<accession>A0A1D1Y574</accession>
<evidence type="ECO:0000256" key="3">
    <source>
        <dbReference type="ARBA" id="ARBA00022989"/>
    </source>
</evidence>
<keyword evidence="2 5" id="KW-0812">Transmembrane</keyword>
<feature type="transmembrane region" description="Helical" evidence="5">
    <location>
        <begin position="381"/>
        <end position="399"/>
    </location>
</feature>
<keyword evidence="3 5" id="KW-1133">Transmembrane helix</keyword>
<evidence type="ECO:0000313" key="7">
    <source>
        <dbReference type="EMBL" id="JAT49773.1"/>
    </source>
</evidence>
<dbReference type="PANTHER" id="PTHR13315:SF4">
    <property type="entry name" value="METALLOPHOSPHOESTERASE, ISOFORM E"/>
    <property type="match status" value="1"/>
</dbReference>
<name>A0A1D1Y574_9ARAE</name>
<reference evidence="7" key="1">
    <citation type="submission" date="2015-07" db="EMBL/GenBank/DDBJ databases">
        <title>Transcriptome Assembly of Anthurium amnicola.</title>
        <authorList>
            <person name="Suzuki J."/>
        </authorList>
    </citation>
    <scope>NUCLEOTIDE SEQUENCE</scope>
</reference>
<dbReference type="InterPro" id="IPR033308">
    <property type="entry name" value="PGAP5/Cdc1/Ted1"/>
</dbReference>
<dbReference type="AlphaFoldDB" id="A0A1D1Y574"/>
<dbReference type="CDD" id="cd07384">
    <property type="entry name" value="MPP_Cdc1_like"/>
    <property type="match status" value="1"/>
</dbReference>
<dbReference type="GO" id="GO:0016020">
    <property type="term" value="C:membrane"/>
    <property type="evidence" value="ECO:0007669"/>
    <property type="project" value="UniProtKB-SubCell"/>
</dbReference>
<feature type="transmembrane region" description="Helical" evidence="5">
    <location>
        <begin position="26"/>
        <end position="48"/>
    </location>
</feature>
<evidence type="ECO:0000256" key="2">
    <source>
        <dbReference type="ARBA" id="ARBA00022692"/>
    </source>
</evidence>
<proteinExistence type="predicted"/>
<dbReference type="SUPFAM" id="SSF56300">
    <property type="entry name" value="Metallo-dependent phosphatases"/>
    <property type="match status" value="1"/>
</dbReference>
<feature type="domain" description="Calcineurin-like phosphoesterase" evidence="6">
    <location>
        <begin position="109"/>
        <end position="316"/>
    </location>
</feature>
<dbReference type="GO" id="GO:0016787">
    <property type="term" value="F:hydrolase activity"/>
    <property type="evidence" value="ECO:0007669"/>
    <property type="project" value="InterPro"/>
</dbReference>
<organism evidence="7">
    <name type="scientific">Anthurium amnicola</name>
    <dbReference type="NCBI Taxonomy" id="1678845"/>
    <lineage>
        <taxon>Eukaryota</taxon>
        <taxon>Viridiplantae</taxon>
        <taxon>Streptophyta</taxon>
        <taxon>Embryophyta</taxon>
        <taxon>Tracheophyta</taxon>
        <taxon>Spermatophyta</taxon>
        <taxon>Magnoliopsida</taxon>
        <taxon>Liliopsida</taxon>
        <taxon>Araceae</taxon>
        <taxon>Pothoideae</taxon>
        <taxon>Potheae</taxon>
        <taxon>Anthurium</taxon>
    </lineage>
</organism>
<dbReference type="EMBL" id="GDJX01018163">
    <property type="protein sequence ID" value="JAT49773.1"/>
    <property type="molecule type" value="Transcribed_RNA"/>
</dbReference>
<keyword evidence="4 5" id="KW-0472">Membrane</keyword>
<feature type="transmembrane region" description="Helical" evidence="5">
    <location>
        <begin position="514"/>
        <end position="537"/>
    </location>
</feature>
<evidence type="ECO:0000259" key="6">
    <source>
        <dbReference type="Pfam" id="PF00149"/>
    </source>
</evidence>
<sequence length="543" mass="61678">ERERERDHRRVGEARRTTTMHSLSQLTLFLCCAWAGSLLYGEMVAYWVPLWTCSWPHQSSSSSRMGEKQNLDGHVNVAILADPQLMDRTSLGFAPNSLALEAAQFYTDLYTRRSFLSSILPFKPDLILFLGDQFDGGPFLSDQGWDESLNRFRHIFCLKEQGRNLDVQVYYLSGNHDIGYAGLHSRHPEVISRFEKEFGMRNYRFTVQKVDFIVIDAQTLDGPTQGNFTSLTWDFIKNISNERTPNPRLLLTHIPLYRPDGTPCGPHRSSPIINQRVVRAGSNQGIMYQNYLTGETSKLLLDLIKPMLILSGHDHDQCSVTHSTSFGPVTEHTVGTVSWQQGNLYPSFMLLSVSSPTFSNTTSEGHQLSSNLCFLPMQTHIYLWYASLFVITLLLLLFWPTSGFGCWDRCAHLINQFTATSKEKDEDENCEYEMVWDAEGSMHLVKKATSKIPVASSNDIGLMGSLRSNAMVRPTAKKQVGQEAVASTVVDMNAEVKLESRPGKSRVRRVIQRLIRAFQLLLIIAIVNVPLYMMMLFKDWIER</sequence>
<evidence type="ECO:0000256" key="1">
    <source>
        <dbReference type="ARBA" id="ARBA00004141"/>
    </source>
</evidence>
<dbReference type="InterPro" id="IPR004843">
    <property type="entry name" value="Calcineurin-like_PHP"/>
</dbReference>
<protein>
    <submittedName>
        <fullName evidence="7">Uncharacterized protein C630.12</fullName>
    </submittedName>
</protein>
<dbReference type="Gene3D" id="3.60.21.10">
    <property type="match status" value="1"/>
</dbReference>
<dbReference type="InterPro" id="IPR029052">
    <property type="entry name" value="Metallo-depent_PP-like"/>
</dbReference>
<gene>
    <name evidence="7" type="primary">SPAC630.12_3</name>
    <name evidence="7" type="ORF">g.63730</name>
</gene>
<feature type="non-terminal residue" evidence="7">
    <location>
        <position position="1"/>
    </location>
</feature>